<dbReference type="SUPFAM" id="SSF57850">
    <property type="entry name" value="RING/U-box"/>
    <property type="match status" value="1"/>
</dbReference>
<dbReference type="InterPro" id="IPR013083">
    <property type="entry name" value="Znf_RING/FYVE/PHD"/>
</dbReference>
<dbReference type="Pfam" id="PF13639">
    <property type="entry name" value="zf-RING_2"/>
    <property type="match status" value="1"/>
</dbReference>
<feature type="domain" description="RING-type" evidence="5">
    <location>
        <begin position="31"/>
        <end position="82"/>
    </location>
</feature>
<evidence type="ECO:0000259" key="5">
    <source>
        <dbReference type="PROSITE" id="PS50089"/>
    </source>
</evidence>
<name>A0ABP0KHS7_9DINO</name>
<dbReference type="InterPro" id="IPR001841">
    <property type="entry name" value="Znf_RING"/>
</dbReference>
<evidence type="ECO:0000313" key="6">
    <source>
        <dbReference type="EMBL" id="CAK9026350.1"/>
    </source>
</evidence>
<keyword evidence="3" id="KW-0862">Zinc</keyword>
<protein>
    <submittedName>
        <fullName evidence="6">E3 ubiquitin-protein ligase hrd-1 (RING-type E3 ubiquitin transferase hrd-1) (Suppressor/enhancer of lin-12)</fullName>
    </submittedName>
</protein>
<organism evidence="6 7">
    <name type="scientific">Durusdinium trenchii</name>
    <dbReference type="NCBI Taxonomy" id="1381693"/>
    <lineage>
        <taxon>Eukaryota</taxon>
        <taxon>Sar</taxon>
        <taxon>Alveolata</taxon>
        <taxon>Dinophyceae</taxon>
        <taxon>Suessiales</taxon>
        <taxon>Symbiodiniaceae</taxon>
        <taxon>Durusdinium</taxon>
    </lineage>
</organism>
<evidence type="ECO:0000256" key="4">
    <source>
        <dbReference type="PROSITE-ProRule" id="PRU00175"/>
    </source>
</evidence>
<evidence type="ECO:0000256" key="1">
    <source>
        <dbReference type="ARBA" id="ARBA00022723"/>
    </source>
</evidence>
<evidence type="ECO:0000256" key="2">
    <source>
        <dbReference type="ARBA" id="ARBA00022771"/>
    </source>
</evidence>
<accession>A0ABP0KHS7</accession>
<dbReference type="Proteomes" id="UP001642464">
    <property type="component" value="Unassembled WGS sequence"/>
</dbReference>
<reference evidence="6 7" key="1">
    <citation type="submission" date="2024-02" db="EMBL/GenBank/DDBJ databases">
        <authorList>
            <person name="Chen Y."/>
            <person name="Shah S."/>
            <person name="Dougan E. K."/>
            <person name="Thang M."/>
            <person name="Chan C."/>
        </authorList>
    </citation>
    <scope>NUCLEOTIDE SEQUENCE [LARGE SCALE GENOMIC DNA]</scope>
</reference>
<gene>
    <name evidence="6" type="ORF">SCF082_LOCUS17463</name>
</gene>
<dbReference type="Gene3D" id="3.30.40.10">
    <property type="entry name" value="Zinc/RING finger domain, C3HC4 (zinc finger)"/>
    <property type="match status" value="1"/>
</dbReference>
<dbReference type="SMART" id="SM00184">
    <property type="entry name" value="RING"/>
    <property type="match status" value="1"/>
</dbReference>
<evidence type="ECO:0000256" key="3">
    <source>
        <dbReference type="ARBA" id="ARBA00022833"/>
    </source>
</evidence>
<evidence type="ECO:0000313" key="7">
    <source>
        <dbReference type="Proteomes" id="UP001642464"/>
    </source>
</evidence>
<keyword evidence="7" id="KW-1185">Reference proteome</keyword>
<dbReference type="PANTHER" id="PTHR45798:SF88">
    <property type="entry name" value="RING-H2 FINGER PROTEIN ATL61-RELATED"/>
    <property type="match status" value="1"/>
</dbReference>
<sequence>MRTRKGIPTDQDLEALNETLPVLPAKASGLCVICLDEVSSGESVRELTCQHIFHAECLDTWWQRSARSRSTSIREISCPTCRQRHSLERPNSGNGEVILEVTV</sequence>
<dbReference type="GO" id="GO:0016740">
    <property type="term" value="F:transferase activity"/>
    <property type="evidence" value="ECO:0007669"/>
    <property type="project" value="UniProtKB-KW"/>
</dbReference>
<proteinExistence type="predicted"/>
<dbReference type="EMBL" id="CAXAMM010011514">
    <property type="protein sequence ID" value="CAK9026350.1"/>
    <property type="molecule type" value="Genomic_DNA"/>
</dbReference>
<dbReference type="PROSITE" id="PS50089">
    <property type="entry name" value="ZF_RING_2"/>
    <property type="match status" value="1"/>
</dbReference>
<dbReference type="PANTHER" id="PTHR45798">
    <property type="entry name" value="RING-H2 FINGER PROTEIN ATL61-RELATED-RELATED"/>
    <property type="match status" value="1"/>
</dbReference>
<dbReference type="InterPro" id="IPR052788">
    <property type="entry name" value="RING-type_E3_ligase_ATL"/>
</dbReference>
<comment type="caution">
    <text evidence="6">The sequence shown here is derived from an EMBL/GenBank/DDBJ whole genome shotgun (WGS) entry which is preliminary data.</text>
</comment>
<keyword evidence="2 4" id="KW-0863">Zinc-finger</keyword>
<keyword evidence="6" id="KW-0808">Transferase</keyword>
<keyword evidence="1" id="KW-0479">Metal-binding</keyword>